<proteinExistence type="predicted"/>
<comment type="caution">
    <text evidence="1">The sequence shown here is derived from an EMBL/GenBank/DDBJ whole genome shotgun (WGS) entry which is preliminary data.</text>
</comment>
<evidence type="ECO:0000313" key="1">
    <source>
        <dbReference type="EMBL" id="OYV03255.1"/>
    </source>
</evidence>
<dbReference type="AlphaFoldDB" id="A0A257LUB2"/>
<evidence type="ECO:0000313" key="2">
    <source>
        <dbReference type="Proteomes" id="UP000216312"/>
    </source>
</evidence>
<accession>A0A257LUB2</accession>
<dbReference type="Proteomes" id="UP000216312">
    <property type="component" value="Unassembled WGS sequence"/>
</dbReference>
<sequence>MLAFVLLMFDPPIWYSMECLDNFVFSVDIGLSGMQFGSSFYHENELILNLRCGQLHTYGINLRALYVGGEGITPIYDWALDCGVGVYNTKMPIFVAIRNFNPNLLRIQLLSGIVYNYRGLRLIVLLEYVETKTQHVHGLLQLSPHPLCKIVLVWSTIKFWGCKLSFNQPPLVIEFCPISHPRLGWSIYSVLSVQLSHHKLY</sequence>
<reference evidence="2" key="1">
    <citation type="submission" date="2017-07" db="EMBL/GenBank/DDBJ databases">
        <title>Novel pathways for hydrocarbon cycling and metabolic interdependencies in hydrothermal sediment communities.</title>
        <authorList>
            <person name="Dombrowski N."/>
            <person name="Seitz K."/>
            <person name="Teske A."/>
            <person name="Baker B."/>
        </authorList>
    </citation>
    <scope>NUCLEOTIDE SEQUENCE [LARGE SCALE GENOMIC DNA]</scope>
</reference>
<organism evidence="1 2">
    <name type="scientific">candidate division WOR-3 bacterium 4484_18</name>
    <dbReference type="NCBI Taxonomy" id="2020626"/>
    <lineage>
        <taxon>Bacteria</taxon>
        <taxon>Bacteria division WOR-3</taxon>
    </lineage>
</organism>
<dbReference type="EMBL" id="NMUJ01000013">
    <property type="protein sequence ID" value="OYV03255.1"/>
    <property type="molecule type" value="Genomic_DNA"/>
</dbReference>
<protein>
    <submittedName>
        <fullName evidence="1">Uncharacterized protein</fullName>
    </submittedName>
</protein>
<gene>
    <name evidence="1" type="ORF">CGW93_01695</name>
</gene>
<name>A0A257LUB2_UNCW3</name>